<dbReference type="HAMAP" id="MF_00386">
    <property type="entry name" value="UPF0161_YidD"/>
    <property type="match status" value="1"/>
</dbReference>
<dbReference type="Pfam" id="PF01809">
    <property type="entry name" value="YidD"/>
    <property type="match status" value="1"/>
</dbReference>
<dbReference type="GO" id="GO:0005886">
    <property type="term" value="C:plasma membrane"/>
    <property type="evidence" value="ECO:0007669"/>
    <property type="project" value="UniProtKB-SubCell"/>
</dbReference>
<name>A0A3M6R032_9BURK</name>
<dbReference type="PANTHER" id="PTHR33383">
    <property type="entry name" value="MEMBRANE PROTEIN INSERTION EFFICIENCY FACTOR-RELATED"/>
    <property type="match status" value="1"/>
</dbReference>
<comment type="subcellular location">
    <subcellularLocation>
        <location evidence="1">Cell membrane</location>
        <topology evidence="1">Peripheral membrane protein</topology>
        <orientation evidence="1">Cytoplasmic side</orientation>
    </subcellularLocation>
</comment>
<keyword evidence="3" id="KW-1185">Reference proteome</keyword>
<proteinExistence type="inferred from homology"/>
<gene>
    <name evidence="2" type="primary">yidD</name>
    <name evidence="2" type="ORF">D8I35_03775</name>
</gene>
<dbReference type="NCBIfam" id="TIGR00278">
    <property type="entry name" value="membrane protein insertion efficiency factor YidD"/>
    <property type="match status" value="1"/>
</dbReference>
<dbReference type="PANTHER" id="PTHR33383:SF1">
    <property type="entry name" value="MEMBRANE PROTEIN INSERTION EFFICIENCY FACTOR-RELATED"/>
    <property type="match status" value="1"/>
</dbReference>
<sequence>MKRWLGKVVILPIRGYQLFISPMLGPRCRFHPSCSQYAIEAVQTHDALKGLWLAVRRVLRCHPLHPGGYDPVPPSIGNEHESS</sequence>
<dbReference type="OrthoDB" id="9801753at2"/>
<dbReference type="Proteomes" id="UP000278006">
    <property type="component" value="Unassembled WGS sequence"/>
</dbReference>
<dbReference type="AlphaFoldDB" id="A0A3M6R032"/>
<reference evidence="2 3" key="1">
    <citation type="submission" date="2018-10" db="EMBL/GenBank/DDBJ databases">
        <title>Draft genome of Cortibacter populi DSM10536.</title>
        <authorList>
            <person name="Bernier A.-M."/>
            <person name="Bernard K."/>
        </authorList>
    </citation>
    <scope>NUCLEOTIDE SEQUENCE [LARGE SCALE GENOMIC DNA]</scope>
    <source>
        <strain evidence="2 3">DSM 105136</strain>
    </source>
</reference>
<protein>
    <recommendedName>
        <fullName evidence="1">Putative membrane protein insertion efficiency factor</fullName>
    </recommendedName>
</protein>
<comment type="function">
    <text evidence="1">Could be involved in insertion of integral membrane proteins into the membrane.</text>
</comment>
<comment type="similarity">
    <text evidence="1">Belongs to the UPF0161 family.</text>
</comment>
<dbReference type="SMART" id="SM01234">
    <property type="entry name" value="Haemolytic"/>
    <property type="match status" value="1"/>
</dbReference>
<keyword evidence="1" id="KW-1003">Cell membrane</keyword>
<dbReference type="EMBL" id="RDQO01000001">
    <property type="protein sequence ID" value="RMX08239.1"/>
    <property type="molecule type" value="Genomic_DNA"/>
</dbReference>
<comment type="caution">
    <text evidence="2">The sequence shown here is derived from an EMBL/GenBank/DDBJ whole genome shotgun (WGS) entry which is preliminary data.</text>
</comment>
<evidence type="ECO:0000313" key="3">
    <source>
        <dbReference type="Proteomes" id="UP000278006"/>
    </source>
</evidence>
<dbReference type="InterPro" id="IPR002696">
    <property type="entry name" value="Membr_insert_effic_factor_YidD"/>
</dbReference>
<keyword evidence="1" id="KW-0472">Membrane</keyword>
<evidence type="ECO:0000256" key="1">
    <source>
        <dbReference type="HAMAP-Rule" id="MF_00386"/>
    </source>
</evidence>
<organism evidence="2 3">
    <name type="scientific">Corticibacter populi</name>
    <dbReference type="NCBI Taxonomy" id="1550736"/>
    <lineage>
        <taxon>Bacteria</taxon>
        <taxon>Pseudomonadati</taxon>
        <taxon>Pseudomonadota</taxon>
        <taxon>Betaproteobacteria</taxon>
        <taxon>Burkholderiales</taxon>
        <taxon>Comamonadaceae</taxon>
        <taxon>Corticibacter</taxon>
    </lineage>
</organism>
<evidence type="ECO:0000313" key="2">
    <source>
        <dbReference type="EMBL" id="RMX08239.1"/>
    </source>
</evidence>
<accession>A0A3M6R032</accession>
<dbReference type="RefSeq" id="WP_122226362.1">
    <property type="nucleotide sequence ID" value="NZ_RDQO01000001.1"/>
</dbReference>